<dbReference type="EMBL" id="CP000498">
    <property type="protein sequence ID" value="ABN66423.2"/>
    <property type="molecule type" value="Genomic_DNA"/>
</dbReference>
<comment type="catalytic activity">
    <reaction evidence="1 10">
        <text>1D-myo-inositol 1,3,4,5,6-pentakisphosphate + ATP = 1D-myo-inositol hexakisphosphate + ADP + H(+)</text>
        <dbReference type="Rhea" id="RHEA:20313"/>
        <dbReference type="ChEBI" id="CHEBI:15378"/>
        <dbReference type="ChEBI" id="CHEBI:30616"/>
        <dbReference type="ChEBI" id="CHEBI:57733"/>
        <dbReference type="ChEBI" id="CHEBI:58130"/>
        <dbReference type="ChEBI" id="CHEBI:456216"/>
        <dbReference type="EC" id="2.7.1.158"/>
    </reaction>
</comment>
<evidence type="ECO:0000256" key="7">
    <source>
        <dbReference type="ARBA" id="ARBA00022741"/>
    </source>
</evidence>
<dbReference type="InParanoid" id="A3LTK1"/>
<organism evidence="11 12">
    <name type="scientific">Scheffersomyces stipitis (strain ATCC 58785 / CBS 6054 / NBRC 10063 / NRRL Y-11545)</name>
    <name type="common">Yeast</name>
    <name type="synonym">Pichia stipitis</name>
    <dbReference type="NCBI Taxonomy" id="322104"/>
    <lineage>
        <taxon>Eukaryota</taxon>
        <taxon>Fungi</taxon>
        <taxon>Dikarya</taxon>
        <taxon>Ascomycota</taxon>
        <taxon>Saccharomycotina</taxon>
        <taxon>Pichiomycetes</taxon>
        <taxon>Debaryomycetaceae</taxon>
        <taxon>Scheffersomyces</taxon>
    </lineage>
</organism>
<evidence type="ECO:0000256" key="3">
    <source>
        <dbReference type="ARBA" id="ARBA00008305"/>
    </source>
</evidence>
<dbReference type="OrthoDB" id="272370at2759"/>
<gene>
    <name evidence="11" type="ORF">PICST_31436</name>
</gene>
<dbReference type="Pfam" id="PF06090">
    <property type="entry name" value="Ins_P5_2-kin"/>
    <property type="match status" value="1"/>
</dbReference>
<comment type="function">
    <text evidence="10">Phosphorylates Ins(1,3,4,5,6)P5 at position 2 to form Ins(1,2,3,4,5,6)P6 (InsP6 or phytate).</text>
</comment>
<dbReference type="InterPro" id="IPR009286">
    <property type="entry name" value="Ins_P5_2-kin"/>
</dbReference>
<sequence length="379" mass="44142">MEISKITSPDDWSYFAKGAANILFKYNGPNDYLRHKLLRVRLLKQEDQYISTCELYDFIELKCKHLFPQQIIDIQLIVLTTDFVNQLDSKGNQLMLKERYGLLIPNILDGDYEKQVLSKNCTLYYDSNSSTTNISTNSDTNKIDSVIFEIKPKWLYDNVSSNYCRTCSYNQLRQYPRHYCPLDFLYKRTIDTGLDDLFKPIAPNILENIENSNKIPLKKLFRNFLNNPENVFQKLKQYQRINSKNDLIKNLSSPSDVSSNLSLVMTLRDVGLFIKFEKYNPNNNVHNSQNNVNNLIVLEDGKFVVSCNIYDLDLKSKLKYKHWLDVESKLQGIYNSSNDDWKYCVSYNEATDADFSRDLANETVDPSSNNEEMEVDIGI</sequence>
<dbReference type="eggNOG" id="ENOG502S7VH">
    <property type="taxonomic scope" value="Eukaryota"/>
</dbReference>
<evidence type="ECO:0000256" key="5">
    <source>
        <dbReference type="ARBA" id="ARBA00014846"/>
    </source>
</evidence>
<comment type="function">
    <text evidence="2">Has kinase activity and phosphorylates inositol-1,3,4,5,6-pentakisphosphate (Ins(1,3,4,5,6)P5) to produce 1,2,3,4,5,6-hexakisphosphate (InsP6), also known as phytate.</text>
</comment>
<dbReference type="KEGG" id="pic:PICST_31436"/>
<proteinExistence type="inferred from homology"/>
<dbReference type="InterPro" id="IPR043001">
    <property type="entry name" value="IP5_2-K_N_lobe"/>
</dbReference>
<comment type="domain">
    <text evidence="10">The EXKPK motif is conserved in inositol-pentakisphosphate 2-kinases of both family 1 and 2.</text>
</comment>
<evidence type="ECO:0000256" key="1">
    <source>
        <dbReference type="ARBA" id="ARBA00001774"/>
    </source>
</evidence>
<dbReference type="GeneID" id="4838548"/>
<dbReference type="PANTHER" id="PTHR14456:SF2">
    <property type="entry name" value="INOSITOL-PENTAKISPHOSPHATE 2-KINASE"/>
    <property type="match status" value="1"/>
</dbReference>
<keyword evidence="8 10" id="KW-0418">Kinase</keyword>
<dbReference type="GO" id="GO:0035299">
    <property type="term" value="F:inositol-1,3,4,5,6-pentakisphosphate 2-kinase activity"/>
    <property type="evidence" value="ECO:0007669"/>
    <property type="project" value="UniProtKB-EC"/>
</dbReference>
<dbReference type="FunCoup" id="A3LTK1">
    <property type="interactions" value="40"/>
</dbReference>
<evidence type="ECO:0000256" key="10">
    <source>
        <dbReference type="RuleBase" id="RU364126"/>
    </source>
</evidence>
<dbReference type="EC" id="2.7.1.158" evidence="4 10"/>
<dbReference type="RefSeq" id="XP_001384452.2">
    <property type="nucleotide sequence ID" value="XM_001384415.1"/>
</dbReference>
<dbReference type="HOGENOM" id="CLU_046294_1_0_1"/>
<evidence type="ECO:0000313" key="11">
    <source>
        <dbReference type="EMBL" id="ABN66423.2"/>
    </source>
</evidence>
<keyword evidence="7 10" id="KW-0547">Nucleotide-binding</keyword>
<evidence type="ECO:0000256" key="2">
    <source>
        <dbReference type="ARBA" id="ARBA00003979"/>
    </source>
</evidence>
<accession>A3LTK1</accession>
<dbReference type="STRING" id="322104.A3LTK1"/>
<keyword evidence="12" id="KW-1185">Reference proteome</keyword>
<dbReference type="Proteomes" id="UP000002258">
    <property type="component" value="Chromosome 4"/>
</dbReference>
<comment type="similarity">
    <text evidence="3">Belongs to the IPK1 type 1 family.</text>
</comment>
<evidence type="ECO:0000256" key="6">
    <source>
        <dbReference type="ARBA" id="ARBA00022679"/>
    </source>
</evidence>
<dbReference type="AlphaFoldDB" id="A3LTK1"/>
<name>A3LTK1_PICST</name>
<evidence type="ECO:0000256" key="4">
    <source>
        <dbReference type="ARBA" id="ARBA00012023"/>
    </source>
</evidence>
<evidence type="ECO:0000256" key="8">
    <source>
        <dbReference type="ARBA" id="ARBA00022777"/>
    </source>
</evidence>
<dbReference type="Gene3D" id="3.30.200.110">
    <property type="entry name" value="Inositol-pentakisphosphate 2-kinase, N-lobe"/>
    <property type="match status" value="1"/>
</dbReference>
<dbReference type="PANTHER" id="PTHR14456">
    <property type="entry name" value="INOSITOL POLYPHOSPHATE KINASE 1"/>
    <property type="match status" value="1"/>
</dbReference>
<protein>
    <recommendedName>
        <fullName evidence="5 10">Inositol-pentakisphosphate 2-kinase</fullName>
        <ecNumber evidence="4 10">2.7.1.158</ecNumber>
    </recommendedName>
</protein>
<keyword evidence="6 10" id="KW-0808">Transferase</keyword>
<evidence type="ECO:0000256" key="9">
    <source>
        <dbReference type="ARBA" id="ARBA00022840"/>
    </source>
</evidence>
<dbReference type="OMA" id="FIELRCK"/>
<dbReference type="GO" id="GO:0032958">
    <property type="term" value="P:inositol phosphate biosynthetic process"/>
    <property type="evidence" value="ECO:0007669"/>
    <property type="project" value="TreeGrafter"/>
</dbReference>
<dbReference type="GO" id="GO:0005524">
    <property type="term" value="F:ATP binding"/>
    <property type="evidence" value="ECO:0007669"/>
    <property type="project" value="UniProtKB-KW"/>
</dbReference>
<evidence type="ECO:0000313" key="12">
    <source>
        <dbReference type="Proteomes" id="UP000002258"/>
    </source>
</evidence>
<reference evidence="11 12" key="1">
    <citation type="journal article" date="2007" name="Nat. Biotechnol.">
        <title>Genome sequence of the lignocellulose-bioconverting and xylose-fermenting yeast Pichia stipitis.</title>
        <authorList>
            <person name="Jeffries T.W."/>
            <person name="Grigoriev I.V."/>
            <person name="Grimwood J."/>
            <person name="Laplaza J.M."/>
            <person name="Aerts A."/>
            <person name="Salamov A."/>
            <person name="Schmutz J."/>
            <person name="Lindquist E."/>
            <person name="Dehal P."/>
            <person name="Shapiro H."/>
            <person name="Jin Y.S."/>
            <person name="Passoth V."/>
            <person name="Richardson P.M."/>
        </authorList>
    </citation>
    <scope>NUCLEOTIDE SEQUENCE [LARGE SCALE GENOMIC DNA]</scope>
    <source>
        <strain evidence="12">ATCC 58785 / CBS 6054 / NBRC 10063 / NRRL Y-11545</strain>
    </source>
</reference>
<keyword evidence="9 10" id="KW-0067">ATP-binding</keyword>
<dbReference type="GO" id="GO:0005634">
    <property type="term" value="C:nucleus"/>
    <property type="evidence" value="ECO:0007669"/>
    <property type="project" value="TreeGrafter"/>
</dbReference>